<accession>A0AAE3WJX4</accession>
<evidence type="ECO:0000256" key="1">
    <source>
        <dbReference type="SAM" id="Phobius"/>
    </source>
</evidence>
<proteinExistence type="predicted"/>
<name>A0AAE3WJX4_BACPU</name>
<evidence type="ECO:0000313" key="2">
    <source>
        <dbReference type="EMBL" id="MDR4250365.1"/>
    </source>
</evidence>
<keyword evidence="1" id="KW-0812">Transmembrane</keyword>
<dbReference type="EMBL" id="VKQA01000002">
    <property type="protein sequence ID" value="MDR4250365.1"/>
    <property type="molecule type" value="Genomic_DNA"/>
</dbReference>
<organism evidence="2 3">
    <name type="scientific">Bacillus pumilus</name>
    <name type="common">Bacillus mesentericus</name>
    <dbReference type="NCBI Taxonomy" id="1408"/>
    <lineage>
        <taxon>Bacteria</taxon>
        <taxon>Bacillati</taxon>
        <taxon>Bacillota</taxon>
        <taxon>Bacilli</taxon>
        <taxon>Bacillales</taxon>
        <taxon>Bacillaceae</taxon>
        <taxon>Bacillus</taxon>
    </lineage>
</organism>
<keyword evidence="1" id="KW-0472">Membrane</keyword>
<evidence type="ECO:0000313" key="3">
    <source>
        <dbReference type="Proteomes" id="UP001182042"/>
    </source>
</evidence>
<gene>
    <name evidence="2" type="ORF">FO508_08380</name>
</gene>
<reference evidence="2" key="1">
    <citation type="submission" date="2019-07" db="EMBL/GenBank/DDBJ databases">
        <title>Phylogenomic Reclassification of ATCC Bacillus Strains and Various Taxa within the Genus Bacillus.</title>
        <authorList>
            <person name="Riojas M.A."/>
            <person name="Frank A.M."/>
            <person name="Fenn S.L."/>
            <person name="King S."/>
            <person name="Brower S."/>
            <person name="Hazbon M.H."/>
        </authorList>
    </citation>
    <scope>NUCLEOTIDE SEQUENCE</scope>
    <source>
        <strain evidence="2">ATCC 27142</strain>
    </source>
</reference>
<feature type="transmembrane region" description="Helical" evidence="1">
    <location>
        <begin position="39"/>
        <end position="57"/>
    </location>
</feature>
<comment type="caution">
    <text evidence="2">The sequence shown here is derived from an EMBL/GenBank/DDBJ whole genome shotgun (WGS) entry which is preliminary data.</text>
</comment>
<dbReference type="AlphaFoldDB" id="A0AAE3WJX4"/>
<feature type="transmembrane region" description="Helical" evidence="1">
    <location>
        <begin position="7"/>
        <end position="27"/>
    </location>
</feature>
<sequence>MKKTNWFLYVFITALISFVIQAFLNSVGVINMDNIWVDLISWIGIFFVVFIAVELSFNTIHKMKHRTE</sequence>
<protein>
    <submittedName>
        <fullName evidence="2">Uncharacterized protein</fullName>
    </submittedName>
</protein>
<keyword evidence="1" id="KW-1133">Transmembrane helix</keyword>
<dbReference type="Proteomes" id="UP001182042">
    <property type="component" value="Unassembled WGS sequence"/>
</dbReference>